<comment type="similarity">
    <text evidence="1">Belongs to the UPF0065 (bug) family.</text>
</comment>
<feature type="chain" id="PRO_5030963299" description="Tripartite tricarboxylate transporter substrate binding protein" evidence="2">
    <location>
        <begin position="25"/>
        <end position="324"/>
    </location>
</feature>
<evidence type="ECO:0000256" key="1">
    <source>
        <dbReference type="ARBA" id="ARBA00006987"/>
    </source>
</evidence>
<dbReference type="PIRSF" id="PIRSF017082">
    <property type="entry name" value="YflP"/>
    <property type="match status" value="1"/>
</dbReference>
<dbReference type="AlphaFoldDB" id="A0A7U7IAL8"/>
<keyword evidence="4" id="KW-1185">Reference proteome</keyword>
<gene>
    <name evidence="3" type="ORF">PSEWESI4_03815</name>
</gene>
<reference evidence="3 4" key="1">
    <citation type="submission" date="2020-08" db="EMBL/GenBank/DDBJ databases">
        <authorList>
            <person name="Criscuolo A."/>
        </authorList>
    </citation>
    <scope>NUCLEOTIDE SEQUENCE [LARGE SCALE GENOMIC DNA]</scope>
    <source>
        <strain evidence="3">CIP111764</strain>
    </source>
</reference>
<dbReference type="Gene3D" id="3.40.190.150">
    <property type="entry name" value="Bordetella uptake gene, domain 1"/>
    <property type="match status" value="1"/>
</dbReference>
<proteinExistence type="inferred from homology"/>
<dbReference type="InterPro" id="IPR042100">
    <property type="entry name" value="Bug_dom1"/>
</dbReference>
<evidence type="ECO:0008006" key="5">
    <source>
        <dbReference type="Google" id="ProtNLM"/>
    </source>
</evidence>
<dbReference type="Gene3D" id="3.40.190.10">
    <property type="entry name" value="Periplasmic binding protein-like II"/>
    <property type="match status" value="1"/>
</dbReference>
<name>A0A7U7IAL8_9GAMM</name>
<dbReference type="CDD" id="cd13578">
    <property type="entry name" value="PBP2_Bug27"/>
    <property type="match status" value="1"/>
</dbReference>
<comment type="caution">
    <text evidence="3">The sequence shown here is derived from an EMBL/GenBank/DDBJ whole genome shotgun (WGS) entry which is preliminary data.</text>
</comment>
<dbReference type="EMBL" id="CAJFCI010000076">
    <property type="protein sequence ID" value="CAD5109510.1"/>
    <property type="molecule type" value="Genomic_DNA"/>
</dbReference>
<dbReference type="Pfam" id="PF03401">
    <property type="entry name" value="TctC"/>
    <property type="match status" value="1"/>
</dbReference>
<dbReference type="Proteomes" id="UP000583387">
    <property type="component" value="Unassembled WGS sequence"/>
</dbReference>
<protein>
    <recommendedName>
        <fullName evidence="5">Tripartite tricarboxylate transporter substrate binding protein</fullName>
    </recommendedName>
</protein>
<evidence type="ECO:0000256" key="2">
    <source>
        <dbReference type="SAM" id="SignalP"/>
    </source>
</evidence>
<evidence type="ECO:0000313" key="4">
    <source>
        <dbReference type="Proteomes" id="UP000583387"/>
    </source>
</evidence>
<dbReference type="PANTHER" id="PTHR42928">
    <property type="entry name" value="TRICARBOXYLATE-BINDING PROTEIN"/>
    <property type="match status" value="1"/>
</dbReference>
<feature type="signal peptide" evidence="2">
    <location>
        <begin position="1"/>
        <end position="24"/>
    </location>
</feature>
<keyword evidence="2" id="KW-0732">Signal</keyword>
<dbReference type="InterPro" id="IPR005064">
    <property type="entry name" value="BUG"/>
</dbReference>
<dbReference type="PANTHER" id="PTHR42928:SF5">
    <property type="entry name" value="BLR1237 PROTEIN"/>
    <property type="match status" value="1"/>
</dbReference>
<dbReference type="SUPFAM" id="SSF53850">
    <property type="entry name" value="Periplasmic binding protein-like II"/>
    <property type="match status" value="1"/>
</dbReference>
<evidence type="ECO:0000313" key="3">
    <source>
        <dbReference type="EMBL" id="CAD5109510.1"/>
    </source>
</evidence>
<dbReference type="RefSeq" id="WP_187672826.1">
    <property type="nucleotide sequence ID" value="NZ_CAJFCI010000076.1"/>
</dbReference>
<accession>A0A7U7IAL8</accession>
<organism evidence="3 4">
    <name type="scientific">Zestomonas carbonaria</name>
    <dbReference type="NCBI Taxonomy" id="2762745"/>
    <lineage>
        <taxon>Bacteria</taxon>
        <taxon>Pseudomonadati</taxon>
        <taxon>Pseudomonadota</taxon>
        <taxon>Gammaproteobacteria</taxon>
        <taxon>Pseudomonadales</taxon>
        <taxon>Pseudomonadaceae</taxon>
        <taxon>Zestomonas</taxon>
    </lineage>
</organism>
<sequence length="324" mass="33549">MSPKSFIRRLLGLATLSASLVVGAAEWPSQPLKIVVPYPPGGAADTVARIYADALGESLGQTVLVDNRPGAGTAIAAEFVANSPADGYTLSLVPTGQLTVLPHIVKNLKFDPVKSFAPVSLLAYTGVVIAASDKVPAKNLPELVALAKSKPGELSYSSSGSGTIIHLAGEYFRLTSGTDLLHVPFKGSAPAVSAVLGGNVDLAVDTLTILAPQIQGGKLRGLAIASHERSPLLPDVPTVAESGYPDFEVTSWFGLNVPAATPAPIIQRLNAEIARAAASSAVKEKLATQGLVAWPSTPEAFAEQIRSDSAKYGEVVAKSHITFD</sequence>